<dbReference type="PANTHER" id="PTHR13789">
    <property type="entry name" value="MONOOXYGENASE"/>
    <property type="match status" value="1"/>
</dbReference>
<dbReference type="Gene3D" id="3.50.50.60">
    <property type="entry name" value="FAD/NAD(P)-binding domain"/>
    <property type="match status" value="1"/>
</dbReference>
<dbReference type="EMBL" id="JAGPYM010000016">
    <property type="protein sequence ID" value="KAH6886151.1"/>
    <property type="molecule type" value="Genomic_DNA"/>
</dbReference>
<keyword evidence="2" id="KW-0285">Flavoprotein</keyword>
<evidence type="ECO:0000256" key="3">
    <source>
        <dbReference type="ARBA" id="ARBA00022827"/>
    </source>
</evidence>
<dbReference type="Pfam" id="PF01494">
    <property type="entry name" value="FAD_binding_3"/>
    <property type="match status" value="1"/>
</dbReference>
<dbReference type="SUPFAM" id="SSF51905">
    <property type="entry name" value="FAD/NAD(P)-binding domain"/>
    <property type="match status" value="1"/>
</dbReference>
<dbReference type="Proteomes" id="UP000777438">
    <property type="component" value="Unassembled WGS sequence"/>
</dbReference>
<sequence length="427" mass="47048">MPAHCQLDVVIVGAGIGGLGTALALRNAGHLVTVLEQATDFVEVGAGVQVPPNAARELIRWGMGDQMDAVSSKPSRINYRSWLTAAPEGFTDLSCHTEKYGAPYWQVYRPDYHNILVAAAVKAGANIRKGQTVKSYNPDEASVVLESGEVVRGDLIVAADGVKSIARRAMGLNIEPHETGDTCFRVVIPRESLTNDPELAPLSEDPNFEQFLGPDHHIIGYNMQKEQTFNLLMVIPDDKKMKGFKAPANASEVRNAYKGWSSMVQKLLSFIPEEVEKWRLTDLPAISNWVHPSGKMVLIGDAAHATLPYLAQGAAMAIEDAAVLGSALSHLASKDELHSLLQFFYRTRVDRAHSIQRGSFTNRFFIHMKDEEPLAMRRGVFKAGDYPSSPNLMGNTIFQDWLYGYDAAEDAALRWNKERSQGISSRL</sequence>
<dbReference type="InterPro" id="IPR036188">
    <property type="entry name" value="FAD/NAD-bd_sf"/>
</dbReference>
<feature type="domain" description="FAD-binding" evidence="6">
    <location>
        <begin position="7"/>
        <end position="355"/>
    </location>
</feature>
<keyword evidence="8" id="KW-1185">Reference proteome</keyword>
<dbReference type="PRINTS" id="PR00420">
    <property type="entry name" value="RNGMNOXGNASE"/>
</dbReference>
<keyword evidence="3" id="KW-0274">FAD</keyword>
<evidence type="ECO:0000313" key="7">
    <source>
        <dbReference type="EMBL" id="KAH6886151.1"/>
    </source>
</evidence>
<keyword evidence="4" id="KW-0560">Oxidoreductase</keyword>
<dbReference type="PANTHER" id="PTHR13789:SF147">
    <property type="entry name" value="PUTATIVE (AFU_ORTHOLOGUE AFUA_2G01950)-RELATED"/>
    <property type="match status" value="1"/>
</dbReference>
<evidence type="ECO:0000256" key="4">
    <source>
        <dbReference type="ARBA" id="ARBA00023002"/>
    </source>
</evidence>
<evidence type="ECO:0000259" key="6">
    <source>
        <dbReference type="Pfam" id="PF01494"/>
    </source>
</evidence>
<organism evidence="7 8">
    <name type="scientific">Thelonectria olida</name>
    <dbReference type="NCBI Taxonomy" id="1576542"/>
    <lineage>
        <taxon>Eukaryota</taxon>
        <taxon>Fungi</taxon>
        <taxon>Dikarya</taxon>
        <taxon>Ascomycota</taxon>
        <taxon>Pezizomycotina</taxon>
        <taxon>Sordariomycetes</taxon>
        <taxon>Hypocreomycetidae</taxon>
        <taxon>Hypocreales</taxon>
        <taxon>Nectriaceae</taxon>
        <taxon>Thelonectria</taxon>
    </lineage>
</organism>
<dbReference type="AlphaFoldDB" id="A0A9P9AQF1"/>
<evidence type="ECO:0000256" key="5">
    <source>
        <dbReference type="ARBA" id="ARBA00023033"/>
    </source>
</evidence>
<comment type="similarity">
    <text evidence="1">Belongs to the paxM FAD-dependent monooxygenase family.</text>
</comment>
<dbReference type="GO" id="GO:0071949">
    <property type="term" value="F:FAD binding"/>
    <property type="evidence" value="ECO:0007669"/>
    <property type="project" value="InterPro"/>
</dbReference>
<dbReference type="GO" id="GO:0004497">
    <property type="term" value="F:monooxygenase activity"/>
    <property type="evidence" value="ECO:0007669"/>
    <property type="project" value="UniProtKB-KW"/>
</dbReference>
<evidence type="ECO:0000256" key="1">
    <source>
        <dbReference type="ARBA" id="ARBA00007992"/>
    </source>
</evidence>
<protein>
    <submittedName>
        <fullName evidence="7">Salicylate hydroxylase</fullName>
    </submittedName>
</protein>
<name>A0A9P9AQF1_9HYPO</name>
<accession>A0A9P9AQF1</accession>
<evidence type="ECO:0000313" key="8">
    <source>
        <dbReference type="Proteomes" id="UP000777438"/>
    </source>
</evidence>
<reference evidence="7 8" key="1">
    <citation type="journal article" date="2021" name="Nat. Commun.">
        <title>Genetic determinants of endophytism in the Arabidopsis root mycobiome.</title>
        <authorList>
            <person name="Mesny F."/>
            <person name="Miyauchi S."/>
            <person name="Thiergart T."/>
            <person name="Pickel B."/>
            <person name="Atanasova L."/>
            <person name="Karlsson M."/>
            <person name="Huettel B."/>
            <person name="Barry K.W."/>
            <person name="Haridas S."/>
            <person name="Chen C."/>
            <person name="Bauer D."/>
            <person name="Andreopoulos W."/>
            <person name="Pangilinan J."/>
            <person name="LaButti K."/>
            <person name="Riley R."/>
            <person name="Lipzen A."/>
            <person name="Clum A."/>
            <person name="Drula E."/>
            <person name="Henrissat B."/>
            <person name="Kohler A."/>
            <person name="Grigoriev I.V."/>
            <person name="Martin F.M."/>
            <person name="Hacquard S."/>
        </authorList>
    </citation>
    <scope>NUCLEOTIDE SEQUENCE [LARGE SCALE GENOMIC DNA]</scope>
    <source>
        <strain evidence="7 8">MPI-CAGE-CH-0241</strain>
    </source>
</reference>
<dbReference type="OrthoDB" id="16820at2759"/>
<dbReference type="InterPro" id="IPR002938">
    <property type="entry name" value="FAD-bd"/>
</dbReference>
<comment type="caution">
    <text evidence="7">The sequence shown here is derived from an EMBL/GenBank/DDBJ whole genome shotgun (WGS) entry which is preliminary data.</text>
</comment>
<proteinExistence type="inferred from homology"/>
<dbReference type="InterPro" id="IPR050493">
    <property type="entry name" value="FAD-dep_Monooxygenase_BioMet"/>
</dbReference>
<evidence type="ECO:0000256" key="2">
    <source>
        <dbReference type="ARBA" id="ARBA00022630"/>
    </source>
</evidence>
<keyword evidence="5" id="KW-0503">Monooxygenase</keyword>
<gene>
    <name evidence="7" type="ORF">B0T10DRAFT_575799</name>
</gene>
<dbReference type="SUPFAM" id="SSF54373">
    <property type="entry name" value="FAD-linked reductases, C-terminal domain"/>
    <property type="match status" value="1"/>
</dbReference>